<dbReference type="SUPFAM" id="SSF55729">
    <property type="entry name" value="Acyl-CoA N-acyltransferases (Nat)"/>
    <property type="match status" value="1"/>
</dbReference>
<dbReference type="Gene3D" id="3.40.630.30">
    <property type="match status" value="1"/>
</dbReference>
<dbReference type="Pfam" id="PF00583">
    <property type="entry name" value="Acetyltransf_1"/>
    <property type="match status" value="1"/>
</dbReference>
<dbReference type="GO" id="GO:0016747">
    <property type="term" value="F:acyltransferase activity, transferring groups other than amino-acyl groups"/>
    <property type="evidence" value="ECO:0007669"/>
    <property type="project" value="InterPro"/>
</dbReference>
<comment type="caution">
    <text evidence="2">The sequence shown here is derived from an EMBL/GenBank/DDBJ whole genome shotgun (WGS) entry which is preliminary data.</text>
</comment>
<dbReference type="EMBL" id="BRPK01000004">
    <property type="protein sequence ID" value="GLB37824.1"/>
    <property type="molecule type" value="Genomic_DNA"/>
</dbReference>
<dbReference type="OrthoDB" id="5372118at2759"/>
<evidence type="ECO:0000313" key="3">
    <source>
        <dbReference type="Proteomes" id="UP001063166"/>
    </source>
</evidence>
<organism evidence="2 3">
    <name type="scientific">Lyophyllum shimeji</name>
    <name type="common">Hon-shimeji</name>
    <name type="synonym">Tricholoma shimeji</name>
    <dbReference type="NCBI Taxonomy" id="47721"/>
    <lineage>
        <taxon>Eukaryota</taxon>
        <taxon>Fungi</taxon>
        <taxon>Dikarya</taxon>
        <taxon>Basidiomycota</taxon>
        <taxon>Agaricomycotina</taxon>
        <taxon>Agaricomycetes</taxon>
        <taxon>Agaricomycetidae</taxon>
        <taxon>Agaricales</taxon>
        <taxon>Tricholomatineae</taxon>
        <taxon>Lyophyllaceae</taxon>
        <taxon>Lyophyllum</taxon>
    </lineage>
</organism>
<name>A0A9P3UK93_LYOSH</name>
<accession>A0A9P3UK93</accession>
<sequence>MPSLPSTGVFTNTYHSAEDLPKALWDALHSNPRNANVILPQTIKAQAEERSPANKSRHLSVWITCSSAFGIEFVLAVTEGYMGSYPVFIFTTLPFRALTDDYIRPCIYKLVRALDKAVPHRRVYSVFAPEPITRLFAEEWTRLTGIANYANQPFYAAKITYCTAKNLDKRNATIDVTLGYNLRPAVPDDIPAIGELCFLFAVDSFPFCLTRARADEEAALLVEKKQVWVHEAQNPGQPKEIASIVAFTRNSENVAAITKVYTNPKWRRRGCAERLVRRVCKHFLTGPGRKESVVLYVAHDNRAATNVYHRVGFAGLAKDSPPVEGVDRWLEIGFDFAKVDLGQW</sequence>
<dbReference type="InterPro" id="IPR016181">
    <property type="entry name" value="Acyl_CoA_acyltransferase"/>
</dbReference>
<dbReference type="PROSITE" id="PS51186">
    <property type="entry name" value="GNAT"/>
    <property type="match status" value="1"/>
</dbReference>
<dbReference type="Proteomes" id="UP001063166">
    <property type="component" value="Unassembled WGS sequence"/>
</dbReference>
<reference evidence="2" key="1">
    <citation type="submission" date="2022-07" db="EMBL/GenBank/DDBJ databases">
        <title>The genome of Lyophyllum shimeji provides insight into the initial evolution of ectomycorrhizal fungal genome.</title>
        <authorList>
            <person name="Kobayashi Y."/>
            <person name="Shibata T."/>
            <person name="Hirakawa H."/>
            <person name="Shigenobu S."/>
            <person name="Nishiyama T."/>
            <person name="Yamada A."/>
            <person name="Hasebe M."/>
            <person name="Kawaguchi M."/>
        </authorList>
    </citation>
    <scope>NUCLEOTIDE SEQUENCE</scope>
    <source>
        <strain evidence="2">AT787</strain>
    </source>
</reference>
<gene>
    <name evidence="2" type="ORF">LshimejAT787_0408750</name>
</gene>
<dbReference type="InterPro" id="IPR000182">
    <property type="entry name" value="GNAT_dom"/>
</dbReference>
<protein>
    <submittedName>
        <fullName evidence="2">FR47-like protein</fullName>
    </submittedName>
</protein>
<feature type="domain" description="N-acetyltransferase" evidence="1">
    <location>
        <begin position="180"/>
        <end position="335"/>
    </location>
</feature>
<dbReference type="AlphaFoldDB" id="A0A9P3UK93"/>
<keyword evidence="3" id="KW-1185">Reference proteome</keyword>
<evidence type="ECO:0000259" key="1">
    <source>
        <dbReference type="PROSITE" id="PS51186"/>
    </source>
</evidence>
<proteinExistence type="predicted"/>
<evidence type="ECO:0000313" key="2">
    <source>
        <dbReference type="EMBL" id="GLB37824.1"/>
    </source>
</evidence>